<evidence type="ECO:0000256" key="1">
    <source>
        <dbReference type="SAM" id="Coils"/>
    </source>
</evidence>
<keyword evidence="4" id="KW-1185">Reference proteome</keyword>
<feature type="compositionally biased region" description="Basic residues" evidence="2">
    <location>
        <begin position="67"/>
        <end position="80"/>
    </location>
</feature>
<feature type="region of interest" description="Disordered" evidence="2">
    <location>
        <begin position="50"/>
        <end position="238"/>
    </location>
</feature>
<proteinExistence type="predicted"/>
<feature type="compositionally biased region" description="Polar residues" evidence="2">
    <location>
        <begin position="120"/>
        <end position="142"/>
    </location>
</feature>
<keyword evidence="1" id="KW-0175">Coiled coil</keyword>
<evidence type="ECO:0000313" key="4">
    <source>
        <dbReference type="Proteomes" id="UP000772434"/>
    </source>
</evidence>
<feature type="compositionally biased region" description="Basic and acidic residues" evidence="2">
    <location>
        <begin position="446"/>
        <end position="460"/>
    </location>
</feature>
<dbReference type="EMBL" id="JADNRY010000030">
    <property type="protein sequence ID" value="KAF9071641.1"/>
    <property type="molecule type" value="Genomic_DNA"/>
</dbReference>
<dbReference type="AlphaFoldDB" id="A0A9P5UA27"/>
<feature type="compositionally biased region" description="Polar residues" evidence="2">
    <location>
        <begin position="210"/>
        <end position="228"/>
    </location>
</feature>
<feature type="region of interest" description="Disordered" evidence="2">
    <location>
        <begin position="379"/>
        <end position="460"/>
    </location>
</feature>
<protein>
    <submittedName>
        <fullName evidence="3">Uncharacterized protein</fullName>
    </submittedName>
</protein>
<comment type="caution">
    <text evidence="3">The sequence shown here is derived from an EMBL/GenBank/DDBJ whole genome shotgun (WGS) entry which is preliminary data.</text>
</comment>
<organism evidence="3 4">
    <name type="scientific">Rhodocollybia butyracea</name>
    <dbReference type="NCBI Taxonomy" id="206335"/>
    <lineage>
        <taxon>Eukaryota</taxon>
        <taxon>Fungi</taxon>
        <taxon>Dikarya</taxon>
        <taxon>Basidiomycota</taxon>
        <taxon>Agaricomycotina</taxon>
        <taxon>Agaricomycetes</taxon>
        <taxon>Agaricomycetidae</taxon>
        <taxon>Agaricales</taxon>
        <taxon>Marasmiineae</taxon>
        <taxon>Omphalotaceae</taxon>
        <taxon>Rhodocollybia</taxon>
    </lineage>
</organism>
<evidence type="ECO:0000313" key="3">
    <source>
        <dbReference type="EMBL" id="KAF9071641.1"/>
    </source>
</evidence>
<gene>
    <name evidence="3" type="ORF">BDP27DRAFT_1321655</name>
</gene>
<name>A0A9P5UA27_9AGAR</name>
<reference evidence="3" key="1">
    <citation type="submission" date="2020-11" db="EMBL/GenBank/DDBJ databases">
        <authorList>
            <consortium name="DOE Joint Genome Institute"/>
            <person name="Ahrendt S."/>
            <person name="Riley R."/>
            <person name="Andreopoulos W."/>
            <person name="Labutti K."/>
            <person name="Pangilinan J."/>
            <person name="Ruiz-Duenas F.J."/>
            <person name="Barrasa J.M."/>
            <person name="Sanchez-Garcia M."/>
            <person name="Camarero S."/>
            <person name="Miyauchi S."/>
            <person name="Serrano A."/>
            <person name="Linde D."/>
            <person name="Babiker R."/>
            <person name="Drula E."/>
            <person name="Ayuso-Fernandez I."/>
            <person name="Pacheco R."/>
            <person name="Padilla G."/>
            <person name="Ferreira P."/>
            <person name="Barriuso J."/>
            <person name="Kellner H."/>
            <person name="Castanera R."/>
            <person name="Alfaro M."/>
            <person name="Ramirez L."/>
            <person name="Pisabarro A.G."/>
            <person name="Kuo A."/>
            <person name="Tritt A."/>
            <person name="Lipzen A."/>
            <person name="He G."/>
            <person name="Yan M."/>
            <person name="Ng V."/>
            <person name="Cullen D."/>
            <person name="Martin F."/>
            <person name="Rosso M.-N."/>
            <person name="Henrissat B."/>
            <person name="Hibbett D."/>
            <person name="Martinez A.T."/>
            <person name="Grigoriev I.V."/>
        </authorList>
    </citation>
    <scope>NUCLEOTIDE SEQUENCE</scope>
    <source>
        <strain evidence="3">AH 40177</strain>
    </source>
</reference>
<feature type="compositionally biased region" description="Basic and acidic residues" evidence="2">
    <location>
        <begin position="405"/>
        <end position="426"/>
    </location>
</feature>
<accession>A0A9P5UA27</accession>
<feature type="compositionally biased region" description="Low complexity" evidence="2">
    <location>
        <begin position="387"/>
        <end position="399"/>
    </location>
</feature>
<sequence length="498" mass="55520">MAIGDLDFLQEDALSQLSRSEIQKLGKTHNIKANLKSISIIAQLLEKFPEGVPSPKSDAQPLPMKSGRTKKGAPKKKRQAKKEESVDASSISSTREDGPSKPNETAVVPLSPSLDAVIPATTTPAQSSTLRISEEQTSTDNAQVPPPSSVGPLSSFKPRSSPHCIPWPERPNRFQTREERDAPPLIPEPAVEVEAEDPSNVPDDEDSNTEIDNLSEISEFSHNPSESSAGDAEDTLATDEQIKRVLDIVRRNREEDLALHEKVKRSLKKADTAKELLHEQLQKLQAEREHRERIITFFLYHVQNNNRWTGDPEKMAAKVYEKWHTNDGRGWKDMGEWEWDEVWSGPIVVAPNGVEVAPSNEEEFLRNTWKDEQLRRDAVAPTAETTPKSAINPNPSASPSRKRKSVDLSEVSDKRQRLEPITEDPRSSPPAVPRQNKGKGKMSPGEVERLAHRERTREGVARSLRELDGDEEDSAEAYQIQQALVDSLLVSAEATVEN</sequence>
<dbReference type="OrthoDB" id="3270863at2759"/>
<feature type="coiled-coil region" evidence="1">
    <location>
        <begin position="267"/>
        <end position="294"/>
    </location>
</feature>
<feature type="compositionally biased region" description="Basic and acidic residues" evidence="2">
    <location>
        <begin position="170"/>
        <end position="182"/>
    </location>
</feature>
<dbReference type="Proteomes" id="UP000772434">
    <property type="component" value="Unassembled WGS sequence"/>
</dbReference>
<evidence type="ECO:0000256" key="2">
    <source>
        <dbReference type="SAM" id="MobiDB-lite"/>
    </source>
</evidence>
<feature type="compositionally biased region" description="Acidic residues" evidence="2">
    <location>
        <begin position="191"/>
        <end position="209"/>
    </location>
</feature>